<protein>
    <submittedName>
        <fullName evidence="1">Uncharacterized protein</fullName>
    </submittedName>
</protein>
<sequence length="58" mass="6428">MNVAVFSTKAFDRIFLEKHNGSYGHNIVFFEERLTEQSSALAAGFSAVCVFVNDQLNG</sequence>
<dbReference type="Gene3D" id="3.40.50.720">
    <property type="entry name" value="NAD(P)-binding Rossmann-like Domain"/>
    <property type="match status" value="1"/>
</dbReference>
<feature type="non-terminal residue" evidence="1">
    <location>
        <position position="58"/>
    </location>
</feature>
<organism evidence="1">
    <name type="scientific">marine sediment metagenome</name>
    <dbReference type="NCBI Taxonomy" id="412755"/>
    <lineage>
        <taxon>unclassified sequences</taxon>
        <taxon>metagenomes</taxon>
        <taxon>ecological metagenomes</taxon>
    </lineage>
</organism>
<accession>X1TXU8</accession>
<proteinExistence type="predicted"/>
<dbReference type="EMBL" id="BARW01034783">
    <property type="protein sequence ID" value="GAJ10064.1"/>
    <property type="molecule type" value="Genomic_DNA"/>
</dbReference>
<dbReference type="AlphaFoldDB" id="X1TXU8"/>
<evidence type="ECO:0000313" key="1">
    <source>
        <dbReference type="EMBL" id="GAJ10064.1"/>
    </source>
</evidence>
<gene>
    <name evidence="1" type="ORF">S12H4_54416</name>
</gene>
<reference evidence="1" key="1">
    <citation type="journal article" date="2014" name="Front. Microbiol.">
        <title>High frequency of phylogenetically diverse reductive dehalogenase-homologous genes in deep subseafloor sedimentary metagenomes.</title>
        <authorList>
            <person name="Kawai M."/>
            <person name="Futagami T."/>
            <person name="Toyoda A."/>
            <person name="Takaki Y."/>
            <person name="Nishi S."/>
            <person name="Hori S."/>
            <person name="Arai W."/>
            <person name="Tsubouchi T."/>
            <person name="Morono Y."/>
            <person name="Uchiyama I."/>
            <person name="Ito T."/>
            <person name="Fujiyama A."/>
            <person name="Inagaki F."/>
            <person name="Takami H."/>
        </authorList>
    </citation>
    <scope>NUCLEOTIDE SEQUENCE</scope>
    <source>
        <strain evidence="1">Expedition CK06-06</strain>
    </source>
</reference>
<name>X1TXU8_9ZZZZ</name>
<comment type="caution">
    <text evidence="1">The sequence shown here is derived from an EMBL/GenBank/DDBJ whole genome shotgun (WGS) entry which is preliminary data.</text>
</comment>
<dbReference type="SUPFAM" id="SSF52283">
    <property type="entry name" value="Formate/glycerate dehydrogenase catalytic domain-like"/>
    <property type="match status" value="1"/>
</dbReference>